<proteinExistence type="predicted"/>
<organism evidence="1 2">
    <name type="scientific">Cyclobacterium xiamenense</name>
    <dbReference type="NCBI Taxonomy" id="1297121"/>
    <lineage>
        <taxon>Bacteria</taxon>
        <taxon>Pseudomonadati</taxon>
        <taxon>Bacteroidota</taxon>
        <taxon>Cytophagia</taxon>
        <taxon>Cytophagales</taxon>
        <taxon>Cyclobacteriaceae</taxon>
        <taxon>Cyclobacterium</taxon>
    </lineage>
</organism>
<evidence type="ECO:0008006" key="3">
    <source>
        <dbReference type="Google" id="ProtNLM"/>
    </source>
</evidence>
<evidence type="ECO:0000313" key="1">
    <source>
        <dbReference type="EMBL" id="SEI83639.1"/>
    </source>
</evidence>
<protein>
    <recommendedName>
        <fullName evidence="3">CHRD domain-containing protein</fullName>
    </recommendedName>
</protein>
<dbReference type="Proteomes" id="UP000199403">
    <property type="component" value="Unassembled WGS sequence"/>
</dbReference>
<gene>
    <name evidence="1" type="ORF">SAMN05192553_101478</name>
</gene>
<dbReference type="EMBL" id="FNZH01000001">
    <property type="protein sequence ID" value="SEI83639.1"/>
    <property type="molecule type" value="Genomic_DNA"/>
</dbReference>
<name>A0A1H6TUB0_9BACT</name>
<dbReference type="RefSeq" id="WP_241685051.1">
    <property type="nucleotide sequence ID" value="NZ_FNZH01000001.1"/>
</dbReference>
<reference evidence="2" key="1">
    <citation type="submission" date="2016-10" db="EMBL/GenBank/DDBJ databases">
        <authorList>
            <person name="Varghese N."/>
            <person name="Submissions S."/>
        </authorList>
    </citation>
    <scope>NUCLEOTIDE SEQUENCE [LARGE SCALE GENOMIC DNA]</scope>
    <source>
        <strain evidence="2">IBRC-M 10761</strain>
    </source>
</reference>
<dbReference type="STRING" id="1416801.SAMN05192553_101478"/>
<dbReference type="PROSITE" id="PS51257">
    <property type="entry name" value="PROKAR_LIPOPROTEIN"/>
    <property type="match status" value="1"/>
</dbReference>
<dbReference type="AlphaFoldDB" id="A0A1H6TUB0"/>
<accession>A0A1H6TUB0</accession>
<sequence>MKKIPFIVSLLLAFAGCQQEEKLPEIAAVTYPLYQSADYAFEGTATFELKEDANVELLIQLDGVRSMDPYFYTAHLHFGSFDEADASIAQVLSPIDSRTLESRTQLGKLTDGKAIDFESLKNFDGHIKIHLADQGPDYDIILVSGNIGSNDTSLENFNSNKLALCSPSYPNY</sequence>
<evidence type="ECO:0000313" key="2">
    <source>
        <dbReference type="Proteomes" id="UP000199403"/>
    </source>
</evidence>
<keyword evidence="2" id="KW-1185">Reference proteome</keyword>